<dbReference type="AlphaFoldDB" id="A0A5K7YTR4"/>
<accession>A0A5K7YTR4</accession>
<evidence type="ECO:0000313" key="1">
    <source>
        <dbReference type="EMBL" id="BBO71443.1"/>
    </source>
</evidence>
<evidence type="ECO:0000313" key="2">
    <source>
        <dbReference type="Proteomes" id="UP000427906"/>
    </source>
</evidence>
<gene>
    <name evidence="1" type="ORF">DSCA_53730</name>
</gene>
<keyword evidence="2" id="KW-1185">Reference proteome</keyword>
<dbReference type="Gene3D" id="3.40.50.1820">
    <property type="entry name" value="alpha/beta hydrolase"/>
    <property type="match status" value="1"/>
</dbReference>
<dbReference type="InterPro" id="IPR029058">
    <property type="entry name" value="AB_hydrolase_fold"/>
</dbReference>
<dbReference type="Proteomes" id="UP000427906">
    <property type="component" value="Chromosome"/>
</dbReference>
<reference evidence="1 2" key="1">
    <citation type="submission" date="2019-11" db="EMBL/GenBank/DDBJ databases">
        <title>Comparative genomics of hydrocarbon-degrading Desulfosarcina strains.</title>
        <authorList>
            <person name="Watanabe M."/>
            <person name="Kojima H."/>
            <person name="Fukui M."/>
        </authorList>
    </citation>
    <scope>NUCLEOTIDE SEQUENCE [LARGE SCALE GENOMIC DNA]</scope>
    <source>
        <strain evidence="1 2">PL12</strain>
    </source>
</reference>
<dbReference type="SUPFAM" id="SSF53474">
    <property type="entry name" value="alpha/beta-Hydrolases"/>
    <property type="match status" value="1"/>
</dbReference>
<proteinExistence type="predicted"/>
<dbReference type="KEGG" id="dalk:DSCA_53730"/>
<evidence type="ECO:0008006" key="3">
    <source>
        <dbReference type="Google" id="ProtNLM"/>
    </source>
</evidence>
<name>A0A5K7YTR4_9BACT</name>
<organism evidence="1 2">
    <name type="scientific">Desulfosarcina alkanivorans</name>
    <dbReference type="NCBI Taxonomy" id="571177"/>
    <lineage>
        <taxon>Bacteria</taxon>
        <taxon>Pseudomonadati</taxon>
        <taxon>Thermodesulfobacteriota</taxon>
        <taxon>Desulfobacteria</taxon>
        <taxon>Desulfobacterales</taxon>
        <taxon>Desulfosarcinaceae</taxon>
        <taxon>Desulfosarcina</taxon>
    </lineage>
</organism>
<dbReference type="EMBL" id="AP021874">
    <property type="protein sequence ID" value="BBO71443.1"/>
    <property type="molecule type" value="Genomic_DNA"/>
</dbReference>
<protein>
    <recommendedName>
        <fullName evidence="3">DUF676 domain-containing protein</fullName>
    </recommendedName>
</protein>
<sequence length="161" mass="18436">MVGLPMRKGSSLSALRDDTVSEGALDRFIHNALGVPVELNANYHILRVLGVGGYRDQGLADVIDYGDQHFTCFQFDYEWRRDIVESAVQLYRFIRVKQAYIKRPVAKRFAVKIEHVKFDMVAHSMGGLVARYYIRYGTQELPLDGSLPELNWKGLEISNVW</sequence>